<dbReference type="InterPro" id="IPR003029">
    <property type="entry name" value="S1_domain"/>
</dbReference>
<dbReference type="PROSITE" id="PS50084">
    <property type="entry name" value="KH_TYPE_1"/>
    <property type="match status" value="1"/>
</dbReference>
<gene>
    <name evidence="7 9" type="primary">pnp</name>
    <name evidence="9" type="ORF">GCM10010971_33320</name>
</gene>
<dbReference type="Pfam" id="PF00013">
    <property type="entry name" value="KH_1"/>
    <property type="match status" value="1"/>
</dbReference>
<dbReference type="SMART" id="SM00322">
    <property type="entry name" value="KH"/>
    <property type="match status" value="1"/>
</dbReference>
<feature type="domain" description="S1 motif" evidence="8">
    <location>
        <begin position="623"/>
        <end position="693"/>
    </location>
</feature>
<dbReference type="InterPro" id="IPR012340">
    <property type="entry name" value="NA-bd_OB-fold"/>
</dbReference>
<name>A0ABQ2PQE0_9NEIS</name>
<dbReference type="Gene3D" id="3.30.230.70">
    <property type="entry name" value="GHMP Kinase, N-terminal domain"/>
    <property type="match status" value="2"/>
</dbReference>
<organism evidence="9 10">
    <name type="scientific">Silvimonas amylolytica</name>
    <dbReference type="NCBI Taxonomy" id="449663"/>
    <lineage>
        <taxon>Bacteria</taxon>
        <taxon>Pseudomonadati</taxon>
        <taxon>Pseudomonadota</taxon>
        <taxon>Betaproteobacteria</taxon>
        <taxon>Neisseriales</taxon>
        <taxon>Chitinibacteraceae</taxon>
        <taxon>Silvimonas</taxon>
    </lineage>
</organism>
<dbReference type="NCBIfam" id="NF008805">
    <property type="entry name" value="PRK11824.1"/>
    <property type="match status" value="1"/>
</dbReference>
<dbReference type="NCBIfam" id="TIGR03591">
    <property type="entry name" value="polynuc_phos"/>
    <property type="match status" value="1"/>
</dbReference>
<evidence type="ECO:0000256" key="3">
    <source>
        <dbReference type="ARBA" id="ARBA00022679"/>
    </source>
</evidence>
<evidence type="ECO:0000256" key="7">
    <source>
        <dbReference type="HAMAP-Rule" id="MF_01595"/>
    </source>
</evidence>
<evidence type="ECO:0000313" key="9">
    <source>
        <dbReference type="EMBL" id="GGP27513.1"/>
    </source>
</evidence>
<evidence type="ECO:0000313" key="10">
    <source>
        <dbReference type="Proteomes" id="UP000621859"/>
    </source>
</evidence>
<keyword evidence="7" id="KW-0479">Metal-binding</keyword>
<accession>A0ABQ2PQE0</accession>
<evidence type="ECO:0000256" key="4">
    <source>
        <dbReference type="ARBA" id="ARBA00022695"/>
    </source>
</evidence>
<dbReference type="Pfam" id="PF03725">
    <property type="entry name" value="RNase_PH_C"/>
    <property type="match status" value="1"/>
</dbReference>
<keyword evidence="3 7" id="KW-0808">Transferase</keyword>
<dbReference type="InterPro" id="IPR015847">
    <property type="entry name" value="ExoRNase_PH_dom2"/>
</dbReference>
<evidence type="ECO:0000256" key="6">
    <source>
        <dbReference type="ARBA" id="ARBA00022884"/>
    </source>
</evidence>
<dbReference type="SUPFAM" id="SSF55666">
    <property type="entry name" value="Ribonuclease PH domain 2-like"/>
    <property type="match status" value="2"/>
</dbReference>
<evidence type="ECO:0000259" key="8">
    <source>
        <dbReference type="PROSITE" id="PS50126"/>
    </source>
</evidence>
<comment type="similarity">
    <text evidence="1 7">Belongs to the polyribonucleotide nucleotidyltransferase family.</text>
</comment>
<evidence type="ECO:0000256" key="2">
    <source>
        <dbReference type="ARBA" id="ARBA00022490"/>
    </source>
</evidence>
<dbReference type="SUPFAM" id="SSF54211">
    <property type="entry name" value="Ribosomal protein S5 domain 2-like"/>
    <property type="match status" value="2"/>
</dbReference>
<comment type="subcellular location">
    <subcellularLocation>
        <location evidence="7">Cytoplasm</location>
    </subcellularLocation>
</comment>
<comment type="cofactor">
    <cofactor evidence="7">
        <name>Mg(2+)</name>
        <dbReference type="ChEBI" id="CHEBI:18420"/>
    </cofactor>
</comment>
<dbReference type="InterPro" id="IPR004087">
    <property type="entry name" value="KH_dom"/>
</dbReference>
<dbReference type="Proteomes" id="UP000621859">
    <property type="component" value="Unassembled WGS sequence"/>
</dbReference>
<evidence type="ECO:0000256" key="5">
    <source>
        <dbReference type="ARBA" id="ARBA00022842"/>
    </source>
</evidence>
<protein>
    <recommendedName>
        <fullName evidence="7">Polyribonucleotide nucleotidyltransferase</fullName>
        <ecNumber evidence="7">2.7.7.8</ecNumber>
    </recommendedName>
    <alternativeName>
        <fullName evidence="7">Polynucleotide phosphorylase</fullName>
        <shortName evidence="7">PNPase</shortName>
    </alternativeName>
</protein>
<keyword evidence="6 7" id="KW-0694">RNA-binding</keyword>
<keyword evidence="10" id="KW-1185">Reference proteome</keyword>
<dbReference type="SUPFAM" id="SSF54791">
    <property type="entry name" value="Eukaryotic type KH-domain (KH-domain type I)"/>
    <property type="match status" value="1"/>
</dbReference>
<dbReference type="SUPFAM" id="SSF50249">
    <property type="entry name" value="Nucleic acid-binding proteins"/>
    <property type="match status" value="1"/>
</dbReference>
<dbReference type="PROSITE" id="PS50126">
    <property type="entry name" value="S1"/>
    <property type="match status" value="1"/>
</dbReference>
<feature type="binding site" evidence="7">
    <location>
        <position position="487"/>
    </location>
    <ligand>
        <name>Mg(2+)</name>
        <dbReference type="ChEBI" id="CHEBI:18420"/>
    </ligand>
</feature>
<dbReference type="HAMAP" id="MF_01595">
    <property type="entry name" value="PNPase"/>
    <property type="match status" value="1"/>
</dbReference>
<dbReference type="CDD" id="cd02393">
    <property type="entry name" value="KH-I_PNPase"/>
    <property type="match status" value="1"/>
</dbReference>
<dbReference type="InterPro" id="IPR004088">
    <property type="entry name" value="KH_dom_type_1"/>
</dbReference>
<dbReference type="Pfam" id="PF01138">
    <property type="entry name" value="RNase_PH"/>
    <property type="match status" value="2"/>
</dbReference>
<dbReference type="InterPro" id="IPR020568">
    <property type="entry name" value="Ribosomal_Su5_D2-typ_SF"/>
</dbReference>
<dbReference type="Gene3D" id="3.30.1370.10">
    <property type="entry name" value="K Homology domain, type 1"/>
    <property type="match status" value="1"/>
</dbReference>
<dbReference type="InterPro" id="IPR012162">
    <property type="entry name" value="PNPase"/>
</dbReference>
<keyword evidence="4 7" id="KW-0548">Nucleotidyltransferase</keyword>
<dbReference type="RefSeq" id="WP_188696548.1">
    <property type="nucleotide sequence ID" value="NZ_BMLY01000006.1"/>
</dbReference>
<reference evidence="10" key="1">
    <citation type="journal article" date="2019" name="Int. J. Syst. Evol. Microbiol.">
        <title>The Global Catalogue of Microorganisms (GCM) 10K type strain sequencing project: providing services to taxonomists for standard genome sequencing and annotation.</title>
        <authorList>
            <consortium name="The Broad Institute Genomics Platform"/>
            <consortium name="The Broad Institute Genome Sequencing Center for Infectious Disease"/>
            <person name="Wu L."/>
            <person name="Ma J."/>
        </authorList>
    </citation>
    <scope>NUCLEOTIDE SEQUENCE [LARGE SCALE GENOMIC DNA]</scope>
    <source>
        <strain evidence="10">CGMCC 1.8860</strain>
    </source>
</reference>
<keyword evidence="2 7" id="KW-0963">Cytoplasm</keyword>
<dbReference type="PANTHER" id="PTHR11252">
    <property type="entry name" value="POLYRIBONUCLEOTIDE NUCLEOTIDYLTRANSFERASE"/>
    <property type="match status" value="1"/>
</dbReference>
<dbReference type="InterPro" id="IPR001247">
    <property type="entry name" value="ExoRNase_PH_dom1"/>
</dbReference>
<dbReference type="InterPro" id="IPR036345">
    <property type="entry name" value="ExoRNase_PH_dom2_sf"/>
</dbReference>
<dbReference type="SMART" id="SM00316">
    <property type="entry name" value="S1"/>
    <property type="match status" value="1"/>
</dbReference>
<dbReference type="CDD" id="cd11364">
    <property type="entry name" value="RNase_PH_PNPase_2"/>
    <property type="match status" value="1"/>
</dbReference>
<comment type="function">
    <text evidence="7">Involved in mRNA degradation. Catalyzes the phosphorolysis of single-stranded polyribonucleotides processively in the 3'- to 5'-direction.</text>
</comment>
<dbReference type="PIRSF" id="PIRSF005499">
    <property type="entry name" value="PNPase"/>
    <property type="match status" value="1"/>
</dbReference>
<dbReference type="Gene3D" id="2.40.50.140">
    <property type="entry name" value="Nucleic acid-binding proteins"/>
    <property type="match status" value="1"/>
</dbReference>
<dbReference type="Pfam" id="PF03726">
    <property type="entry name" value="PNPase"/>
    <property type="match status" value="1"/>
</dbReference>
<dbReference type="PANTHER" id="PTHR11252:SF0">
    <property type="entry name" value="POLYRIBONUCLEOTIDE NUCLEOTIDYLTRANSFERASE 1, MITOCHONDRIAL"/>
    <property type="match status" value="1"/>
</dbReference>
<evidence type="ECO:0000256" key="1">
    <source>
        <dbReference type="ARBA" id="ARBA00007404"/>
    </source>
</evidence>
<dbReference type="InterPro" id="IPR015848">
    <property type="entry name" value="PNPase_PH_RNA-bd_bac/org-type"/>
</dbReference>
<dbReference type="CDD" id="cd04472">
    <property type="entry name" value="S1_PNPase"/>
    <property type="match status" value="1"/>
</dbReference>
<dbReference type="EC" id="2.7.7.8" evidence="7"/>
<dbReference type="InterPro" id="IPR036612">
    <property type="entry name" value="KH_dom_type_1_sf"/>
</dbReference>
<sequence length="709" mass="76283">MFNKISKSFQYGKHTVTLETGEIARQASGAVLVSMDDTVVLVTVVAARGVKPGQDFFPLTVDYQERTYAAGKIPGGFFKREGRPSEKEILTSRLIDRPIRPLFPEGFFNEIQIIATVVSLDPQIDSDIPAMIGASAALAISGVPFQGPIGAARVGYANGQYLLNPTKEELASSQLDLVVAGTEKAVLMVESEAQELSEEVMLGAVVFGHDEMQKAIKAINELADEVNPELLEWDEPTADSALEAQIAEIAGADIGAAFRIAQKQARTAKLGEAWDKVKAALITEETDTLQANKIRGIFHNMEAKIVRNQILDGFPRIDGRDTRTVRPITVRTGVLPRTHGSALFTRGETQGLVVATLGTKLDEQKIDALAGEYSDRFMLHYNFPPYSTGETGRVGTPKRREIGHGRLAKRALIAVLPTAEEFGYSMRVVSEITESNGSSSMASVCGGCLALMDAGVPLKKHVAGIAMGLIKEGNRFAVLTDILGDEDHLGDMDFKVAGTDAGVTALQMDIKIDGITKEIMKVALEQAQAGRLHILGIMKSEVAGANAEVSQHAPRLYTMKINPEKIRDVIGKGGSVIRALTEETGTQIDIQEDGTITIASISAEGADEAKRRISEITAEVEIGKIYEGPVVKILDNNVGAIVSIMPGRDGLVHISQIANERIKNVSDHLKEGQVVRVKALEQDEKGRVRLSIKAVLNDEAGTAPVAPEA</sequence>
<comment type="caution">
    <text evidence="9">The sequence shown here is derived from an EMBL/GenBank/DDBJ whole genome shotgun (WGS) entry which is preliminary data.</text>
</comment>
<comment type="catalytic activity">
    <reaction evidence="7">
        <text>RNA(n+1) + phosphate = RNA(n) + a ribonucleoside 5'-diphosphate</text>
        <dbReference type="Rhea" id="RHEA:22096"/>
        <dbReference type="Rhea" id="RHEA-COMP:14527"/>
        <dbReference type="Rhea" id="RHEA-COMP:17342"/>
        <dbReference type="ChEBI" id="CHEBI:43474"/>
        <dbReference type="ChEBI" id="CHEBI:57930"/>
        <dbReference type="ChEBI" id="CHEBI:140395"/>
        <dbReference type="EC" id="2.7.7.8"/>
    </reaction>
</comment>
<dbReference type="CDD" id="cd11363">
    <property type="entry name" value="RNase_PH_PNPase_1"/>
    <property type="match status" value="1"/>
</dbReference>
<dbReference type="Pfam" id="PF00575">
    <property type="entry name" value="S1"/>
    <property type="match status" value="1"/>
</dbReference>
<keyword evidence="5 7" id="KW-0460">Magnesium</keyword>
<dbReference type="EMBL" id="BMLY01000006">
    <property type="protein sequence ID" value="GGP27513.1"/>
    <property type="molecule type" value="Genomic_DNA"/>
</dbReference>
<feature type="binding site" evidence="7">
    <location>
        <position position="493"/>
    </location>
    <ligand>
        <name>Mg(2+)</name>
        <dbReference type="ChEBI" id="CHEBI:18420"/>
    </ligand>
</feature>
<dbReference type="InterPro" id="IPR027408">
    <property type="entry name" value="PNPase/RNase_PH_dom_sf"/>
</dbReference>
<proteinExistence type="inferred from homology"/>